<feature type="compositionally biased region" description="Basic and acidic residues" evidence="1">
    <location>
        <begin position="136"/>
        <end position="159"/>
    </location>
</feature>
<dbReference type="AlphaFoldDB" id="A0AAE0WWN4"/>
<dbReference type="Proteomes" id="UP001274830">
    <property type="component" value="Unassembled WGS sequence"/>
</dbReference>
<evidence type="ECO:0000313" key="2">
    <source>
        <dbReference type="EMBL" id="KAK3679278.1"/>
    </source>
</evidence>
<protein>
    <submittedName>
        <fullName evidence="2">Uncharacterized protein</fullName>
    </submittedName>
</protein>
<feature type="region of interest" description="Disordered" evidence="1">
    <location>
        <begin position="136"/>
        <end position="167"/>
    </location>
</feature>
<accession>A0AAE0WWN4</accession>
<keyword evidence="3" id="KW-1185">Reference proteome</keyword>
<reference evidence="2" key="1">
    <citation type="submission" date="2023-07" db="EMBL/GenBank/DDBJ databases">
        <title>Black Yeasts Isolated from many extreme environments.</title>
        <authorList>
            <person name="Coleine C."/>
            <person name="Stajich J.E."/>
            <person name="Selbmann L."/>
        </authorList>
    </citation>
    <scope>NUCLEOTIDE SEQUENCE</scope>
    <source>
        <strain evidence="2">CCFEE 5485</strain>
    </source>
</reference>
<evidence type="ECO:0000313" key="3">
    <source>
        <dbReference type="Proteomes" id="UP001274830"/>
    </source>
</evidence>
<organism evidence="2 3">
    <name type="scientific">Recurvomyces mirabilis</name>
    <dbReference type="NCBI Taxonomy" id="574656"/>
    <lineage>
        <taxon>Eukaryota</taxon>
        <taxon>Fungi</taxon>
        <taxon>Dikarya</taxon>
        <taxon>Ascomycota</taxon>
        <taxon>Pezizomycotina</taxon>
        <taxon>Dothideomycetes</taxon>
        <taxon>Dothideomycetidae</taxon>
        <taxon>Mycosphaerellales</taxon>
        <taxon>Teratosphaeriaceae</taxon>
        <taxon>Recurvomyces</taxon>
    </lineage>
</organism>
<comment type="caution">
    <text evidence="2">The sequence shown here is derived from an EMBL/GenBank/DDBJ whole genome shotgun (WGS) entry which is preliminary data.</text>
</comment>
<proteinExistence type="predicted"/>
<evidence type="ECO:0000256" key="1">
    <source>
        <dbReference type="SAM" id="MobiDB-lite"/>
    </source>
</evidence>
<dbReference type="EMBL" id="JAUTXT010000002">
    <property type="protein sequence ID" value="KAK3679278.1"/>
    <property type="molecule type" value="Genomic_DNA"/>
</dbReference>
<name>A0AAE0WWN4_9PEZI</name>
<sequence>MPGGEDPSRQVDYTQIRLRVRIPRYDNNLHHRREAARFIELGYRVTYDYGRDVHIATHTDGTRRLESGSDLLADYNERLHQAAEAGARANIQARRPERELSDYEAVRKHPKDCGLLNCDHPVHSGGDEYGRLVFEKVQADPKSTKDDLKRKKRDGKDGEGGAGGQAV</sequence>
<gene>
    <name evidence="2" type="ORF">LTR78_000839</name>
</gene>